<keyword evidence="3" id="KW-1185">Reference proteome</keyword>
<name>A0A1A9VC11_GLOAU</name>
<reference evidence="2" key="1">
    <citation type="submission" date="2020-05" db="UniProtKB">
        <authorList>
            <consortium name="EnsemblMetazoa"/>
        </authorList>
    </citation>
    <scope>IDENTIFICATION</scope>
    <source>
        <strain evidence="2">TTRI</strain>
    </source>
</reference>
<organism evidence="2 3">
    <name type="scientific">Glossina austeni</name>
    <name type="common">Savannah tsetse fly</name>
    <dbReference type="NCBI Taxonomy" id="7395"/>
    <lineage>
        <taxon>Eukaryota</taxon>
        <taxon>Metazoa</taxon>
        <taxon>Ecdysozoa</taxon>
        <taxon>Arthropoda</taxon>
        <taxon>Hexapoda</taxon>
        <taxon>Insecta</taxon>
        <taxon>Pterygota</taxon>
        <taxon>Neoptera</taxon>
        <taxon>Endopterygota</taxon>
        <taxon>Diptera</taxon>
        <taxon>Brachycera</taxon>
        <taxon>Muscomorpha</taxon>
        <taxon>Hippoboscoidea</taxon>
        <taxon>Glossinidae</taxon>
        <taxon>Glossina</taxon>
    </lineage>
</organism>
<keyword evidence="1" id="KW-0472">Membrane</keyword>
<feature type="transmembrane region" description="Helical" evidence="1">
    <location>
        <begin position="132"/>
        <end position="151"/>
    </location>
</feature>
<dbReference type="AlphaFoldDB" id="A0A1A9VC11"/>
<keyword evidence="1" id="KW-0812">Transmembrane</keyword>
<sequence length="179" mass="20798">MSGRTGIKSRKPFSNRIHNPPAVIGNMNTKEFFSKWNLTLANLIRNVKRTCSSSDFSSLLVNKLLIIIFFKPSKDSIRQRAPFPKQNTFTILPRDLRSLCLLRGFSYNFHPNHIQSHGDHFNRPANLFHLQIITYLSYVFVYGSSVGFVLLNQSQYIQLRPDKKYFPFNALSKHISYIE</sequence>
<dbReference type="EnsemblMetazoa" id="GAUT032409-RA">
    <property type="protein sequence ID" value="GAUT032409-PA"/>
    <property type="gene ID" value="GAUT032409"/>
</dbReference>
<evidence type="ECO:0000256" key="1">
    <source>
        <dbReference type="SAM" id="Phobius"/>
    </source>
</evidence>
<evidence type="ECO:0000313" key="2">
    <source>
        <dbReference type="EnsemblMetazoa" id="GAUT032409-PA"/>
    </source>
</evidence>
<evidence type="ECO:0000313" key="3">
    <source>
        <dbReference type="Proteomes" id="UP000078200"/>
    </source>
</evidence>
<accession>A0A1A9VC11</accession>
<dbReference type="VEuPathDB" id="VectorBase:GAUT032409"/>
<keyword evidence="1" id="KW-1133">Transmembrane helix</keyword>
<proteinExistence type="predicted"/>
<protein>
    <submittedName>
        <fullName evidence="2">Uncharacterized protein</fullName>
    </submittedName>
</protein>
<dbReference type="Proteomes" id="UP000078200">
    <property type="component" value="Unassembled WGS sequence"/>
</dbReference>